<protein>
    <submittedName>
        <fullName evidence="1">Uncharacterized protein</fullName>
    </submittedName>
</protein>
<proteinExistence type="predicted"/>
<reference evidence="2" key="2">
    <citation type="journal article" date="2016" name="Sci. Rep.">
        <title>Dictyocaulus viviparus genome, variome and transcriptome elucidate lungworm biology and support future intervention.</title>
        <authorList>
            <person name="McNulty S.N."/>
            <person name="Strube C."/>
            <person name="Rosa B.A."/>
            <person name="Martin J.C."/>
            <person name="Tyagi R."/>
            <person name="Choi Y.J."/>
            <person name="Wang Q."/>
            <person name="Hallsworth Pepin K."/>
            <person name="Zhang X."/>
            <person name="Ozersky P."/>
            <person name="Wilson R.K."/>
            <person name="Sternberg P.W."/>
            <person name="Gasser R.B."/>
            <person name="Mitreva M."/>
        </authorList>
    </citation>
    <scope>NUCLEOTIDE SEQUENCE [LARGE SCALE GENOMIC DNA]</scope>
    <source>
        <strain evidence="2">HannoverDv2000</strain>
    </source>
</reference>
<accession>A0A0D8X8W9</accession>
<name>A0A0D8X8W9_DICVI</name>
<evidence type="ECO:0000313" key="1">
    <source>
        <dbReference type="EMBL" id="KJH40187.1"/>
    </source>
</evidence>
<organism evidence="1 2">
    <name type="scientific">Dictyocaulus viviparus</name>
    <name type="common">Bovine lungworm</name>
    <dbReference type="NCBI Taxonomy" id="29172"/>
    <lineage>
        <taxon>Eukaryota</taxon>
        <taxon>Metazoa</taxon>
        <taxon>Ecdysozoa</taxon>
        <taxon>Nematoda</taxon>
        <taxon>Chromadorea</taxon>
        <taxon>Rhabditida</taxon>
        <taxon>Rhabditina</taxon>
        <taxon>Rhabditomorpha</taxon>
        <taxon>Strongyloidea</taxon>
        <taxon>Metastrongylidae</taxon>
        <taxon>Dictyocaulus</taxon>
    </lineage>
</organism>
<reference evidence="1 2" key="1">
    <citation type="submission" date="2013-11" db="EMBL/GenBank/DDBJ databases">
        <title>Draft genome of the bovine lungworm Dictyocaulus viviparus.</title>
        <authorList>
            <person name="Mitreva M."/>
        </authorList>
    </citation>
    <scope>NUCLEOTIDE SEQUENCE [LARGE SCALE GENOMIC DNA]</scope>
    <source>
        <strain evidence="1 2">HannoverDv2000</strain>
    </source>
</reference>
<evidence type="ECO:0000313" key="2">
    <source>
        <dbReference type="Proteomes" id="UP000053766"/>
    </source>
</evidence>
<keyword evidence="2" id="KW-1185">Reference proteome</keyword>
<dbReference type="EMBL" id="KN717616">
    <property type="protein sequence ID" value="KJH40187.1"/>
    <property type="molecule type" value="Genomic_DNA"/>
</dbReference>
<dbReference type="AlphaFoldDB" id="A0A0D8X8W9"/>
<dbReference type="Proteomes" id="UP000053766">
    <property type="component" value="Unassembled WGS sequence"/>
</dbReference>
<sequence>MLIVKKINPLTIEFERILSNSPLLYQRDDRVDFYTLRPIDFMERSMFEQVIHSIQLAQRAANVEQAKLTLNMLGKAGGPEELVDCAVAKLTLNMLGKAGGLEELVDCAVVDRLILYEHICRIMKQN</sequence>
<gene>
    <name evidence="1" type="ORF">DICVIV_13879</name>
</gene>